<dbReference type="GO" id="GO:0006635">
    <property type="term" value="P:fatty acid beta-oxidation"/>
    <property type="evidence" value="ECO:0007669"/>
    <property type="project" value="TreeGrafter"/>
</dbReference>
<reference evidence="13" key="1">
    <citation type="submission" date="2024-02" db="UniProtKB">
        <authorList>
            <consortium name="WormBaseParasite"/>
        </authorList>
    </citation>
    <scope>IDENTIFICATION</scope>
</reference>
<evidence type="ECO:0000256" key="1">
    <source>
        <dbReference type="ARBA" id="ARBA00005005"/>
    </source>
</evidence>
<evidence type="ECO:0000259" key="11">
    <source>
        <dbReference type="Pfam" id="PF04155"/>
    </source>
</evidence>
<keyword evidence="6" id="KW-0520">NAD</keyword>
<keyword evidence="7" id="KW-0443">Lipid metabolism</keyword>
<dbReference type="Gene3D" id="3.90.226.10">
    <property type="entry name" value="2-enoyl-CoA Hydratase, Chain A, domain 1"/>
    <property type="match status" value="1"/>
</dbReference>
<dbReference type="WBParaSite" id="TCONS_00004527.p1">
    <property type="protein sequence ID" value="TCONS_00004527.p1"/>
    <property type="gene ID" value="XLOC_002107"/>
</dbReference>
<evidence type="ECO:0000256" key="6">
    <source>
        <dbReference type="ARBA" id="ARBA00023027"/>
    </source>
</evidence>
<organism evidence="12 13">
    <name type="scientific">Strongyloides stercoralis</name>
    <name type="common">Threadworm</name>
    <dbReference type="NCBI Taxonomy" id="6248"/>
    <lineage>
        <taxon>Eukaryota</taxon>
        <taxon>Metazoa</taxon>
        <taxon>Ecdysozoa</taxon>
        <taxon>Nematoda</taxon>
        <taxon>Chromadorea</taxon>
        <taxon>Rhabditida</taxon>
        <taxon>Tylenchina</taxon>
        <taxon>Panagrolaimomorpha</taxon>
        <taxon>Strongyloidoidea</taxon>
        <taxon>Strongyloididae</taxon>
        <taxon>Strongyloides</taxon>
    </lineage>
</organism>
<keyword evidence="9" id="KW-0511">Multifunctional enzyme</keyword>
<accession>A0AAF5HZA1</accession>
<evidence type="ECO:0000256" key="7">
    <source>
        <dbReference type="ARBA" id="ARBA00023098"/>
    </source>
</evidence>
<dbReference type="GO" id="GO:0051260">
    <property type="term" value="P:protein homooligomerization"/>
    <property type="evidence" value="ECO:0007669"/>
    <property type="project" value="InterPro"/>
</dbReference>
<evidence type="ECO:0000256" key="2">
    <source>
        <dbReference type="ARBA" id="ARBA00007005"/>
    </source>
</evidence>
<dbReference type="SUPFAM" id="SSF52096">
    <property type="entry name" value="ClpP/crotonase"/>
    <property type="match status" value="1"/>
</dbReference>
<dbReference type="InterPro" id="IPR007284">
    <property type="entry name" value="Ground-like_dom"/>
</dbReference>
<sequence length="1052" mass="119845">MNNLKTRMTSTGVLIIEIDVPNCEENILNESLSKEFYQLFQSLSCELNPNKWHGTIIKSKKLGSFIAGADINWIESIHDSVKAKNLSLMGQRRLLEIEKSERPVVAAILGTCMGGGLELALACHYRIAAEHDKTLFSLPEIKLGLLPGCGGTQRAPKVMGIVNSVDFILKGNKINCKKAKELGLIDHVIEKIDNVDESLEKVDWELERKAVEIVLAMSIKIMKIERPFYITDYFLSFPYFWSIYEGKVSNEIEKKTMGNYPAPLKALEAIKYGHLYGNKKGYQIEADNFGYLATTNESKALIHVFNLLKDMKKQLKCIPEILKNMKIALYGGRKALNLLKLIPKTCLVKKFSHLEIDRQLNDFDVIVIMPDDYCTDMKVLLQSMLKILNNDTKIPILIDLITFPEDVIYKNLFLTRVVEPFDVTLHVEIVKQNNSELNSLETVVTFFNIINKCVTITTRPAKGISGFVNNCLLALVQGVEEVMKTVEVFEILEKKLKSFGFSVDILELFDSFGLQNIIQLEILSEGERKLVIIQKLVLSSNYGKSSRCGFYLYDEKLRKISPNPDFIKLLPSIKSETTCLDITSVIKGVAKKLIHENSINTNTKDCDFASLFSLGYPPYLGGLFFKTGAIIIILFITKIYGWFLCPQSSGCGFVPVTSPCCYRQVSIPSQPCCNQQVPLANNCGGCPSSNSYSQAQIYQPRPYVQPQQTYPIPQSYSQQQPQFQQPQFQQPQFQQPQIQQSQYQQPQFQQPIQGNQFIPQQQYQSNPSDNVYPQAVAYVTPSPCYLIGKHKCCNKKLQLEMEDFLTDYEKTGASMCNYHRLANQMQHRLESNFNITFETIVSLGEFESKSYYEGHHTCKFEKRGKIYLAYETPFENPEDMATALEKDLGYPVEKVGYGINSSSSSLPVDRGNFQFGSTTLSNEGNHHVTDIGTSSHIQQKSMFTKKNSYDQFLLMDQIIRLNVGGKRFDTYLRTLLIDKTFMYYNVFRSLLNKDCPSEIPVDVDGNYFIDEDPEEFNKKLKELRQLAEKENGITFRLKNYPLRVDDKLNVFF</sequence>
<dbReference type="PANTHER" id="PTHR43612">
    <property type="entry name" value="TRIFUNCTIONAL ENZYME SUBUNIT ALPHA"/>
    <property type="match status" value="1"/>
</dbReference>
<comment type="similarity">
    <text evidence="2">In the central section; belongs to the 3-hydroxyacyl-CoA dehydrogenase family.</text>
</comment>
<dbReference type="Proteomes" id="UP000035681">
    <property type="component" value="Unplaced"/>
</dbReference>
<dbReference type="Gene3D" id="1.10.1040.50">
    <property type="match status" value="1"/>
</dbReference>
<dbReference type="Pfam" id="PF04155">
    <property type="entry name" value="Ground-like"/>
    <property type="match status" value="1"/>
</dbReference>
<evidence type="ECO:0000256" key="8">
    <source>
        <dbReference type="ARBA" id="ARBA00023239"/>
    </source>
</evidence>
<dbReference type="InterPro" id="IPR050136">
    <property type="entry name" value="FA_oxidation_alpha_subunit"/>
</dbReference>
<comment type="similarity">
    <text evidence="3">In the N-terminal section; belongs to the enoyl-CoA hydratase/isomerase family.</text>
</comment>
<dbReference type="InterPro" id="IPR001753">
    <property type="entry name" value="Enoyl-CoA_hydra/iso"/>
</dbReference>
<keyword evidence="5" id="KW-0276">Fatty acid metabolism</keyword>
<dbReference type="Gene3D" id="3.30.710.10">
    <property type="entry name" value="Potassium Channel Kv1.1, Chain A"/>
    <property type="match status" value="1"/>
</dbReference>
<name>A0AAF5HZA1_STRER</name>
<dbReference type="PANTHER" id="PTHR43612:SF3">
    <property type="entry name" value="TRIFUNCTIONAL ENZYME SUBUNIT ALPHA, MITOCHONDRIAL"/>
    <property type="match status" value="1"/>
</dbReference>
<evidence type="ECO:0000259" key="10">
    <source>
        <dbReference type="Pfam" id="PF02214"/>
    </source>
</evidence>
<evidence type="ECO:0000256" key="5">
    <source>
        <dbReference type="ARBA" id="ARBA00022832"/>
    </source>
</evidence>
<dbReference type="InterPro" id="IPR029045">
    <property type="entry name" value="ClpP/crotonase-like_dom_sf"/>
</dbReference>
<comment type="pathway">
    <text evidence="1">Lipid metabolism; fatty acid beta-oxidation.</text>
</comment>
<evidence type="ECO:0000256" key="9">
    <source>
        <dbReference type="ARBA" id="ARBA00023268"/>
    </source>
</evidence>
<feature type="domain" description="Potassium channel tetramerisation-type BTB" evidence="10">
    <location>
        <begin position="959"/>
        <end position="1025"/>
    </location>
</feature>
<dbReference type="InterPro" id="IPR011333">
    <property type="entry name" value="SKP1/BTB/POZ_sf"/>
</dbReference>
<evidence type="ECO:0000313" key="12">
    <source>
        <dbReference type="Proteomes" id="UP000035681"/>
    </source>
</evidence>
<proteinExistence type="inferred from homology"/>
<dbReference type="SUPFAM" id="SSF54695">
    <property type="entry name" value="POZ domain"/>
    <property type="match status" value="1"/>
</dbReference>
<feature type="domain" description="Ground-like" evidence="11">
    <location>
        <begin position="790"/>
        <end position="870"/>
    </location>
</feature>
<dbReference type="GO" id="GO:0004300">
    <property type="term" value="F:enoyl-CoA hydratase activity"/>
    <property type="evidence" value="ECO:0007669"/>
    <property type="project" value="UniProtKB-EC"/>
</dbReference>
<dbReference type="AlphaFoldDB" id="A0AAF5HZA1"/>
<dbReference type="Pfam" id="PF00378">
    <property type="entry name" value="ECH_1"/>
    <property type="match status" value="1"/>
</dbReference>
<evidence type="ECO:0000313" key="13">
    <source>
        <dbReference type="WBParaSite" id="TCONS_00004527.p1"/>
    </source>
</evidence>
<keyword evidence="8" id="KW-0456">Lyase</keyword>
<protein>
    <recommendedName>
        <fullName evidence="4">enoyl-CoA hydratase</fullName>
        <ecNumber evidence="4">4.2.1.17</ecNumber>
    </recommendedName>
</protein>
<keyword evidence="12" id="KW-1185">Reference proteome</keyword>
<dbReference type="GO" id="GO:0016507">
    <property type="term" value="C:mitochondrial fatty acid beta-oxidation multienzyme complex"/>
    <property type="evidence" value="ECO:0007669"/>
    <property type="project" value="TreeGrafter"/>
</dbReference>
<dbReference type="FunFam" id="3.90.226.10:FF:000011">
    <property type="entry name" value="Fatty acid oxidation complex subunit alpha"/>
    <property type="match status" value="1"/>
</dbReference>
<dbReference type="InterPro" id="IPR003131">
    <property type="entry name" value="T1-type_BTB"/>
</dbReference>
<dbReference type="EC" id="4.2.1.17" evidence="4"/>
<evidence type="ECO:0000256" key="4">
    <source>
        <dbReference type="ARBA" id="ARBA00012076"/>
    </source>
</evidence>
<evidence type="ECO:0000256" key="3">
    <source>
        <dbReference type="ARBA" id="ARBA00008750"/>
    </source>
</evidence>
<dbReference type="Pfam" id="PF02214">
    <property type="entry name" value="BTB_2"/>
    <property type="match status" value="1"/>
</dbReference>
<dbReference type="CDD" id="cd06558">
    <property type="entry name" value="crotonase-like"/>
    <property type="match status" value="1"/>
</dbReference>
<dbReference type="GO" id="GO:0016509">
    <property type="term" value="F:long-chain (3S)-3-hydroxyacyl-CoA dehydrogenase (NAD+) activity"/>
    <property type="evidence" value="ECO:0007669"/>
    <property type="project" value="TreeGrafter"/>
</dbReference>